<feature type="region of interest" description="Disordered" evidence="1">
    <location>
        <begin position="208"/>
        <end position="246"/>
    </location>
</feature>
<name>A0A835YGV6_9CHLO</name>
<evidence type="ECO:0000313" key="3">
    <source>
        <dbReference type="Proteomes" id="UP000612055"/>
    </source>
</evidence>
<dbReference type="AlphaFoldDB" id="A0A835YGV6"/>
<reference evidence="2" key="1">
    <citation type="journal article" date="2020" name="bioRxiv">
        <title>Comparative genomics of Chlamydomonas.</title>
        <authorList>
            <person name="Craig R.J."/>
            <person name="Hasan A.R."/>
            <person name="Ness R.W."/>
            <person name="Keightley P.D."/>
        </authorList>
    </citation>
    <scope>NUCLEOTIDE SEQUENCE</scope>
    <source>
        <strain evidence="2">CCAP 11/70</strain>
    </source>
</reference>
<sequence>MPNFYALRHVLEDWDWTMPYIVTDAFFQGPVTPQQDPNDKRDTFAGGYSPRCLPCHFRSHPVLGRVLDIPGRGEFAAPAGCPCTTELACSRRPSPGGYGFAISRGLFECWPFSNTTALLDELRAYIARPDYKASGGDMLLANFVGHVGLWFTDPGPYWWLRGEAEDVNYSSSFGARQAAQVKDPINSLSRAMLEGRCIHDVAQAGAQHVAHPPTPTAHVAEPGPGSGAVPAVRTSGNGAGMASPAAAAAPSSRAPAAAAGRADGGPEVLAGMSCGAAGPNKPCSSPKRNWDFDQHQAAVEAALPVSPTRSNASRAAVARVAGGGGLGLGLGLGGAEVTEEGLLDLMDACEARGACT</sequence>
<evidence type="ECO:0000256" key="1">
    <source>
        <dbReference type="SAM" id="MobiDB-lite"/>
    </source>
</evidence>
<keyword evidence="3" id="KW-1185">Reference proteome</keyword>
<gene>
    <name evidence="2" type="ORF">HYH03_003709</name>
</gene>
<dbReference type="EMBL" id="JAEHOE010000010">
    <property type="protein sequence ID" value="KAG2498455.1"/>
    <property type="molecule type" value="Genomic_DNA"/>
</dbReference>
<evidence type="ECO:0000313" key="2">
    <source>
        <dbReference type="EMBL" id="KAG2498455.1"/>
    </source>
</evidence>
<dbReference type="Proteomes" id="UP000612055">
    <property type="component" value="Unassembled WGS sequence"/>
</dbReference>
<proteinExistence type="predicted"/>
<accession>A0A835YGV6</accession>
<organism evidence="2 3">
    <name type="scientific">Edaphochlamys debaryana</name>
    <dbReference type="NCBI Taxonomy" id="47281"/>
    <lineage>
        <taxon>Eukaryota</taxon>
        <taxon>Viridiplantae</taxon>
        <taxon>Chlorophyta</taxon>
        <taxon>core chlorophytes</taxon>
        <taxon>Chlorophyceae</taxon>
        <taxon>CS clade</taxon>
        <taxon>Chlamydomonadales</taxon>
        <taxon>Chlamydomonadales incertae sedis</taxon>
        <taxon>Edaphochlamys</taxon>
    </lineage>
</organism>
<comment type="caution">
    <text evidence="2">The sequence shown here is derived from an EMBL/GenBank/DDBJ whole genome shotgun (WGS) entry which is preliminary data.</text>
</comment>
<protein>
    <submittedName>
        <fullName evidence="2">Uncharacterized protein</fullName>
    </submittedName>
</protein>